<dbReference type="PANTHER" id="PTHR46383">
    <property type="entry name" value="ASPARTATE AMINOTRANSFERASE"/>
    <property type="match status" value="1"/>
</dbReference>
<dbReference type="InterPro" id="IPR050596">
    <property type="entry name" value="AspAT/PAT-like"/>
</dbReference>
<organism evidence="8 9">
    <name type="scientific">Pelagihabitans pacificus</name>
    <dbReference type="NCBI Taxonomy" id="2696054"/>
    <lineage>
        <taxon>Bacteria</taxon>
        <taxon>Pseudomonadati</taxon>
        <taxon>Bacteroidota</taxon>
        <taxon>Flavobacteriia</taxon>
        <taxon>Flavobacteriales</taxon>
        <taxon>Flavobacteriaceae</taxon>
        <taxon>Pelagihabitans</taxon>
    </lineage>
</organism>
<evidence type="ECO:0000313" key="9">
    <source>
        <dbReference type="Proteomes" id="UP000707206"/>
    </source>
</evidence>
<evidence type="ECO:0000256" key="1">
    <source>
        <dbReference type="ARBA" id="ARBA00001933"/>
    </source>
</evidence>
<keyword evidence="4 6" id="KW-0808">Transferase</keyword>
<dbReference type="InterPro" id="IPR004838">
    <property type="entry name" value="NHTrfase_class1_PyrdxlP-BS"/>
</dbReference>
<comment type="cofactor">
    <cofactor evidence="1 6">
        <name>pyridoxal 5'-phosphate</name>
        <dbReference type="ChEBI" id="CHEBI:597326"/>
    </cofactor>
</comment>
<keyword evidence="9" id="KW-1185">Reference proteome</keyword>
<feature type="domain" description="Aminotransferase class I/classII large" evidence="7">
    <location>
        <begin position="37"/>
        <end position="396"/>
    </location>
</feature>
<dbReference type="EMBL" id="VIKU02000005">
    <property type="protein sequence ID" value="NHF60838.1"/>
    <property type="molecule type" value="Genomic_DNA"/>
</dbReference>
<dbReference type="GO" id="GO:0006520">
    <property type="term" value="P:amino acid metabolic process"/>
    <property type="evidence" value="ECO:0007669"/>
    <property type="project" value="InterPro"/>
</dbReference>
<dbReference type="GO" id="GO:0030170">
    <property type="term" value="F:pyridoxal phosphate binding"/>
    <property type="evidence" value="ECO:0007669"/>
    <property type="project" value="InterPro"/>
</dbReference>
<dbReference type="CDD" id="cd00609">
    <property type="entry name" value="AAT_like"/>
    <property type="match status" value="1"/>
</dbReference>
<dbReference type="Proteomes" id="UP000707206">
    <property type="component" value="Unassembled WGS sequence"/>
</dbReference>
<comment type="caution">
    <text evidence="8">The sequence shown here is derived from an EMBL/GenBank/DDBJ whole genome shotgun (WGS) entry which is preliminary data.</text>
</comment>
<evidence type="ECO:0000256" key="2">
    <source>
        <dbReference type="ARBA" id="ARBA00007441"/>
    </source>
</evidence>
<dbReference type="InterPro" id="IPR015421">
    <property type="entry name" value="PyrdxlP-dep_Trfase_major"/>
</dbReference>
<dbReference type="Gene3D" id="3.90.1150.10">
    <property type="entry name" value="Aspartate Aminotransferase, domain 1"/>
    <property type="match status" value="1"/>
</dbReference>
<evidence type="ECO:0000256" key="4">
    <source>
        <dbReference type="ARBA" id="ARBA00022679"/>
    </source>
</evidence>
<dbReference type="Pfam" id="PF00155">
    <property type="entry name" value="Aminotran_1_2"/>
    <property type="match status" value="1"/>
</dbReference>
<dbReference type="PROSITE" id="PS00105">
    <property type="entry name" value="AA_TRANSFER_CLASS_1"/>
    <property type="match status" value="1"/>
</dbReference>
<evidence type="ECO:0000256" key="3">
    <source>
        <dbReference type="ARBA" id="ARBA00022576"/>
    </source>
</evidence>
<reference evidence="8" key="2">
    <citation type="submission" date="2020-03" db="EMBL/GenBank/DDBJ databases">
        <title>Flavobacteriaceae bacterium strain TP-CH-4, a member of the family Flavobacteriaceae isolated from a deep-sea seamount.</title>
        <authorList>
            <person name="Zhang D.-C."/>
        </authorList>
    </citation>
    <scope>NUCLEOTIDE SEQUENCE</scope>
    <source>
        <strain evidence="8">TP-CH-4</strain>
    </source>
</reference>
<dbReference type="EC" id="2.6.1.-" evidence="6"/>
<dbReference type="InterPro" id="IPR004839">
    <property type="entry name" value="Aminotransferase_I/II_large"/>
</dbReference>
<reference evidence="8" key="1">
    <citation type="submission" date="2019-07" db="EMBL/GenBank/DDBJ databases">
        <authorList>
            <person name="De-Chao Zhang Q."/>
        </authorList>
    </citation>
    <scope>NUCLEOTIDE SEQUENCE</scope>
    <source>
        <strain evidence="8">TP-CH-4</strain>
    </source>
</reference>
<dbReference type="InterPro" id="IPR015424">
    <property type="entry name" value="PyrdxlP-dep_Trfase"/>
</dbReference>
<dbReference type="Gene3D" id="3.40.640.10">
    <property type="entry name" value="Type I PLP-dependent aspartate aminotransferase-like (Major domain)"/>
    <property type="match status" value="1"/>
</dbReference>
<evidence type="ECO:0000256" key="5">
    <source>
        <dbReference type="ARBA" id="ARBA00022898"/>
    </source>
</evidence>
<gene>
    <name evidence="8" type="ORF">FK220_015895</name>
</gene>
<protein>
    <recommendedName>
        <fullName evidence="6">Aminotransferase</fullName>
        <ecNumber evidence="6">2.6.1.-</ecNumber>
    </recommendedName>
</protein>
<evidence type="ECO:0000313" key="8">
    <source>
        <dbReference type="EMBL" id="NHF60838.1"/>
    </source>
</evidence>
<dbReference type="SUPFAM" id="SSF53383">
    <property type="entry name" value="PLP-dependent transferases"/>
    <property type="match status" value="1"/>
</dbReference>
<keyword evidence="5" id="KW-0663">Pyridoxal phosphate</keyword>
<keyword evidence="3 6" id="KW-0032">Aminotransferase</keyword>
<dbReference type="AlphaFoldDB" id="A0A967AX89"/>
<name>A0A967AX89_9FLAO</name>
<dbReference type="PANTHER" id="PTHR46383:SF1">
    <property type="entry name" value="ASPARTATE AMINOTRANSFERASE"/>
    <property type="match status" value="1"/>
</dbReference>
<dbReference type="FunFam" id="3.40.640.10:FF:000033">
    <property type="entry name" value="Aspartate aminotransferase"/>
    <property type="match status" value="1"/>
</dbReference>
<comment type="similarity">
    <text evidence="2 6">Belongs to the class-I pyridoxal-phosphate-dependent aminotransferase family.</text>
</comment>
<dbReference type="GO" id="GO:0008483">
    <property type="term" value="F:transaminase activity"/>
    <property type="evidence" value="ECO:0007669"/>
    <property type="project" value="UniProtKB-KW"/>
</dbReference>
<accession>A0A967AX89</accession>
<evidence type="ECO:0000259" key="7">
    <source>
        <dbReference type="Pfam" id="PF00155"/>
    </source>
</evidence>
<sequence>MTPSITTQQLSERINSVTPSATLEMAAKARELRAAGKDIIGLSLGEPDFNTPDYIKEAAVQAINDDYNSYTPVDGYVALKDAIITKFERDNHLQYERAQIVVSTGAKQSLYNVAQVILNKGDEVILPCPYWVSYSDIVKLAGGVPIEVPTSIENDFKMTPEQLEAAITPQTRMLWYSSPCNPSGSIYSQQELRALADVLQRYPQIIVVSDEIYEHINYGVTAHASMAAFEDMYERTVTVNGVAKAFAMTGWRIGYIGAPAYIARACNKLQGQVTSGANCIAQRAVITALTESPDRIQYMVDEFKGRRKLILGLLDEIDGFKCNEPEGAFYVYPDVTAYFGKTMNGVTVNNASDFAMYLLEHANVATVTGDAFGNGNCIRISYAASEAEIKEAVSRIKAALN</sequence>
<dbReference type="RefSeq" id="WP_152575335.1">
    <property type="nucleotide sequence ID" value="NZ_VIKU02000005.1"/>
</dbReference>
<dbReference type="InterPro" id="IPR015422">
    <property type="entry name" value="PyrdxlP-dep_Trfase_small"/>
</dbReference>
<evidence type="ECO:0000256" key="6">
    <source>
        <dbReference type="RuleBase" id="RU000481"/>
    </source>
</evidence>
<proteinExistence type="inferred from homology"/>